<name>A0A250DGL1_9BURK</name>
<dbReference type="InterPro" id="IPR013762">
    <property type="entry name" value="Integrase-like_cat_sf"/>
</dbReference>
<dbReference type="CDD" id="cd00397">
    <property type="entry name" value="DNA_BRE_C"/>
    <property type="match status" value="1"/>
</dbReference>
<dbReference type="PANTHER" id="PTHR30349:SF64">
    <property type="entry name" value="PROPHAGE INTEGRASE INTD-RELATED"/>
    <property type="match status" value="1"/>
</dbReference>
<protein>
    <submittedName>
        <fullName evidence="8">Integrase</fullName>
    </submittedName>
</protein>
<evidence type="ECO:0000256" key="3">
    <source>
        <dbReference type="ARBA" id="ARBA00023125"/>
    </source>
</evidence>
<dbReference type="InterPro" id="IPR011010">
    <property type="entry name" value="DNA_brk_join_enz"/>
</dbReference>
<evidence type="ECO:0000313" key="8">
    <source>
        <dbReference type="EMBL" id="ATA53113.1"/>
    </source>
</evidence>
<accession>A0A250DGL1</accession>
<reference evidence="8 9" key="1">
    <citation type="submission" date="2017-09" db="EMBL/GenBank/DDBJ databases">
        <title>The diverse metabolic capabilities of V. boronicumulans make it an excellent choice for continued studies on novel biodegradation.</title>
        <authorList>
            <person name="Sun S."/>
        </authorList>
    </citation>
    <scope>NUCLEOTIDE SEQUENCE [LARGE SCALE GENOMIC DNA]</scope>
    <source>
        <strain evidence="8 9">J1</strain>
    </source>
</reference>
<proteinExistence type="inferred from homology"/>
<evidence type="ECO:0000313" key="9">
    <source>
        <dbReference type="Proteomes" id="UP000217154"/>
    </source>
</evidence>
<dbReference type="InterPro" id="IPR044068">
    <property type="entry name" value="CB"/>
</dbReference>
<dbReference type="GO" id="GO:0003677">
    <property type="term" value="F:DNA binding"/>
    <property type="evidence" value="ECO:0007669"/>
    <property type="project" value="UniProtKB-UniRule"/>
</dbReference>
<dbReference type="InterPro" id="IPR010998">
    <property type="entry name" value="Integrase_recombinase_N"/>
</dbReference>
<evidence type="ECO:0000256" key="2">
    <source>
        <dbReference type="ARBA" id="ARBA00022908"/>
    </source>
</evidence>
<dbReference type="Proteomes" id="UP000217154">
    <property type="component" value="Chromosome"/>
</dbReference>
<dbReference type="PROSITE" id="PS51898">
    <property type="entry name" value="TYR_RECOMBINASE"/>
    <property type="match status" value="1"/>
</dbReference>
<dbReference type="InterPro" id="IPR050090">
    <property type="entry name" value="Tyrosine_recombinase_XerCD"/>
</dbReference>
<evidence type="ECO:0000259" key="7">
    <source>
        <dbReference type="PROSITE" id="PS51900"/>
    </source>
</evidence>
<dbReference type="SUPFAM" id="SSF56349">
    <property type="entry name" value="DNA breaking-rejoining enzymes"/>
    <property type="match status" value="1"/>
</dbReference>
<dbReference type="PROSITE" id="PS51900">
    <property type="entry name" value="CB"/>
    <property type="match status" value="1"/>
</dbReference>
<gene>
    <name evidence="8" type="ORF">CKY39_07725</name>
</gene>
<feature type="domain" description="Tyr recombinase" evidence="6">
    <location>
        <begin position="166"/>
        <end position="365"/>
    </location>
</feature>
<dbReference type="KEGG" id="vbo:CKY39_07725"/>
<dbReference type="GO" id="GO:0015074">
    <property type="term" value="P:DNA integration"/>
    <property type="evidence" value="ECO:0007669"/>
    <property type="project" value="UniProtKB-KW"/>
</dbReference>
<dbReference type="RefSeq" id="WP_095743993.1">
    <property type="nucleotide sequence ID" value="NZ_CP023284.1"/>
</dbReference>
<dbReference type="AlphaFoldDB" id="A0A250DGL1"/>
<sequence length="397" mass="45876">MRLVFSTDNFVYGGRVRPGFPLILNDEMKPAQPFHSYLRFRLLEQGRALDIKTWEAYGRRLWDFSRFLHDNDLAWDKEFSSYGASVIRAYRDWQVEDLCLEPSTVNDRLKVVGDFYCWAHTRGLVRRIPFVERDVVVRGVEHDFAHLTGGRMTIGRSDLLVDEWTKEPVFLTAEQIQVARSTIRATPQRILFDLMCRVGLRAVEARTFPLAYVFDPAKRVALDRGALIDVPLHPRDMELKFKKPRVVHVPYGLMEEMHAYSQFERNCRSVGSESKALLLTACGNAYSKGSAYKAMRDLGRKVGFNIRPLMLRHSYAIHTLLLLRSRPDIKLEPLMYIRDRLGHRSVHTTMVYLKQIERLLGAEALAMLEEFDRMYEVGPALRASNQRAIPSRQSGPS</sequence>
<dbReference type="Pfam" id="PF00589">
    <property type="entry name" value="Phage_integrase"/>
    <property type="match status" value="1"/>
</dbReference>
<dbReference type="Gene3D" id="1.10.443.10">
    <property type="entry name" value="Intergrase catalytic core"/>
    <property type="match status" value="1"/>
</dbReference>
<evidence type="ECO:0000256" key="4">
    <source>
        <dbReference type="ARBA" id="ARBA00023172"/>
    </source>
</evidence>
<dbReference type="InterPro" id="IPR002104">
    <property type="entry name" value="Integrase_catalytic"/>
</dbReference>
<comment type="similarity">
    <text evidence="1">Belongs to the 'phage' integrase family.</text>
</comment>
<evidence type="ECO:0000256" key="1">
    <source>
        <dbReference type="ARBA" id="ARBA00008857"/>
    </source>
</evidence>
<keyword evidence="2" id="KW-0229">DNA integration</keyword>
<organism evidence="8 9">
    <name type="scientific">Variovorax boronicumulans</name>
    <dbReference type="NCBI Taxonomy" id="436515"/>
    <lineage>
        <taxon>Bacteria</taxon>
        <taxon>Pseudomonadati</taxon>
        <taxon>Pseudomonadota</taxon>
        <taxon>Betaproteobacteria</taxon>
        <taxon>Burkholderiales</taxon>
        <taxon>Comamonadaceae</taxon>
        <taxon>Variovorax</taxon>
    </lineage>
</organism>
<dbReference type="EMBL" id="CP023284">
    <property type="protein sequence ID" value="ATA53113.1"/>
    <property type="molecule type" value="Genomic_DNA"/>
</dbReference>
<keyword evidence="4" id="KW-0233">DNA recombination</keyword>
<feature type="domain" description="Core-binding (CB)" evidence="7">
    <location>
        <begin position="25"/>
        <end position="120"/>
    </location>
</feature>
<evidence type="ECO:0000259" key="6">
    <source>
        <dbReference type="PROSITE" id="PS51898"/>
    </source>
</evidence>
<dbReference type="Gene3D" id="1.10.150.130">
    <property type="match status" value="1"/>
</dbReference>
<dbReference type="PANTHER" id="PTHR30349">
    <property type="entry name" value="PHAGE INTEGRASE-RELATED"/>
    <property type="match status" value="1"/>
</dbReference>
<evidence type="ECO:0000256" key="5">
    <source>
        <dbReference type="PROSITE-ProRule" id="PRU01248"/>
    </source>
</evidence>
<keyword evidence="3 5" id="KW-0238">DNA-binding</keyword>
<dbReference type="GO" id="GO:0006310">
    <property type="term" value="P:DNA recombination"/>
    <property type="evidence" value="ECO:0007669"/>
    <property type="project" value="UniProtKB-KW"/>
</dbReference>